<dbReference type="OrthoDB" id="1654318at2"/>
<evidence type="ECO:0000313" key="1">
    <source>
        <dbReference type="EMBL" id="CDM69955.1"/>
    </source>
</evidence>
<dbReference type="eggNOG" id="ENOG5032Y1V">
    <property type="taxonomic scope" value="Bacteria"/>
</dbReference>
<dbReference type="EMBL" id="HG917869">
    <property type="protein sequence ID" value="CDM69955.1"/>
    <property type="molecule type" value="Genomic_DNA"/>
</dbReference>
<proteinExistence type="predicted"/>
<gene>
    <name evidence="1" type="ORF">CM240_2838</name>
</gene>
<dbReference type="InterPro" id="IPR011051">
    <property type="entry name" value="RmlC_Cupin_sf"/>
</dbReference>
<dbReference type="AlphaFoldDB" id="W6SJS1"/>
<protein>
    <submittedName>
        <fullName evidence="1">Uncharacterized protein</fullName>
    </submittedName>
</protein>
<dbReference type="Gene3D" id="2.60.120.10">
    <property type="entry name" value="Jelly Rolls"/>
    <property type="match status" value="1"/>
</dbReference>
<reference evidence="1 2" key="1">
    <citation type="submission" date="2013-11" db="EMBL/GenBank/DDBJ databases">
        <title>Complete genome sequence of Clostridum sp. M2/40.</title>
        <authorList>
            <person name="Wibberg D."/>
            <person name="Puehler A."/>
            <person name="Schlueter A."/>
        </authorList>
    </citation>
    <scope>NUCLEOTIDE SEQUENCE [LARGE SCALE GENOMIC DNA]</scope>
    <source>
        <strain evidence="2">M2/40</strain>
    </source>
</reference>
<dbReference type="KEGG" id="clt:CM240_2838"/>
<dbReference type="RefSeq" id="WP_044040134.1">
    <property type="nucleotide sequence ID" value="NZ_HG917869.1"/>
</dbReference>
<evidence type="ECO:0000313" key="2">
    <source>
        <dbReference type="Proteomes" id="UP000019426"/>
    </source>
</evidence>
<dbReference type="STRING" id="1216932.CM240_2838"/>
<accession>W6SJS1</accession>
<dbReference type="SUPFAM" id="SSF51182">
    <property type="entry name" value="RmlC-like cupins"/>
    <property type="match status" value="1"/>
</dbReference>
<dbReference type="InterPro" id="IPR014710">
    <property type="entry name" value="RmlC-like_jellyroll"/>
</dbReference>
<dbReference type="Proteomes" id="UP000019426">
    <property type="component" value="Chromosome M2/40_rep2"/>
</dbReference>
<dbReference type="PATRIC" id="fig|1216932.3.peg.2799"/>
<dbReference type="CDD" id="cd02208">
    <property type="entry name" value="cupin_RmlC-like"/>
    <property type="match status" value="1"/>
</dbReference>
<sequence length="129" mass="15267">MDIIEFLGQDDSINVNKDNGTSVSYFIFNEYEIHINKIAPYSVQEWHFHSKIEETILIIKGELTCRWMEEEKEKVRTLCKDEIIRVKNSVHTFANNTNEETKFVVFRFVPDGIDKREIIKKDKTVVNKL</sequence>
<keyword evidence="2" id="KW-1185">Reference proteome</keyword>
<dbReference type="HOGENOM" id="CLU_1832049_0_0_9"/>
<organism evidence="1 2">
    <name type="scientific">Clostridium bornimense</name>
    <dbReference type="NCBI Taxonomy" id="1216932"/>
    <lineage>
        <taxon>Bacteria</taxon>
        <taxon>Bacillati</taxon>
        <taxon>Bacillota</taxon>
        <taxon>Clostridia</taxon>
        <taxon>Eubacteriales</taxon>
        <taxon>Clostridiaceae</taxon>
        <taxon>Clostridium</taxon>
    </lineage>
</organism>
<name>W6SJS1_9CLOT</name>